<comment type="caution">
    <text evidence="2">The sequence shown here is derived from an EMBL/GenBank/DDBJ whole genome shotgun (WGS) entry which is preliminary data.</text>
</comment>
<evidence type="ECO:0000313" key="2">
    <source>
        <dbReference type="EMBL" id="MDO2410131.1"/>
    </source>
</evidence>
<dbReference type="Pfam" id="PF04371">
    <property type="entry name" value="PAD_porph"/>
    <property type="match status" value="1"/>
</dbReference>
<dbReference type="PANTHER" id="PTHR31377">
    <property type="entry name" value="AGMATINE DEIMINASE-RELATED"/>
    <property type="match status" value="1"/>
</dbReference>
<sequence>MNDFDTNFVYISRLLRSDFKPFCDELTGLFSKLGIAWDFLDGTRDIWVRDFMPVQLSKDSFWGYKYNPDYLLGKEQYISDQNKIAKNINLELDISDIVFDGGNIVFAGEYALVCDKVFAENSRSKNDKEFIARLEKELGKKLIFLPWRAHPSDKNGDIYGHSDGFVKYCGKNKILMSSHADSYPSEAQDIKLILEFHGFSVEQMSFAKPCYEYDWAYINFLQIGSHIIMPSFGSANDEIAKEFITRAFAGMRISSINCQKIASLGGALHCVAWNIFKKSNATNDKFMSA</sequence>
<organism evidence="2 3">
    <name type="scientific">Campylobacter magnus</name>
    <dbReference type="NCBI Taxonomy" id="3026462"/>
    <lineage>
        <taxon>Bacteria</taxon>
        <taxon>Pseudomonadati</taxon>
        <taxon>Campylobacterota</taxon>
        <taxon>Epsilonproteobacteria</taxon>
        <taxon>Campylobacterales</taxon>
        <taxon>Campylobacteraceae</taxon>
        <taxon>Campylobacter</taxon>
    </lineage>
</organism>
<evidence type="ECO:0000313" key="3">
    <source>
        <dbReference type="Proteomes" id="UP001171111"/>
    </source>
</evidence>
<accession>A0ABT8T8Q5</accession>
<protein>
    <submittedName>
        <fullName evidence="2">Agmatine deiminase family protein</fullName>
    </submittedName>
</protein>
<dbReference type="SUPFAM" id="SSF55909">
    <property type="entry name" value="Pentein"/>
    <property type="match status" value="1"/>
</dbReference>
<keyword evidence="3" id="KW-1185">Reference proteome</keyword>
<name>A0ABT8T8Q5_9BACT</name>
<dbReference type="RefSeq" id="WP_302244928.1">
    <property type="nucleotide sequence ID" value="NZ_JAULJQ010000022.1"/>
</dbReference>
<dbReference type="EMBL" id="JAULJQ010000022">
    <property type="protein sequence ID" value="MDO2410131.1"/>
    <property type="molecule type" value="Genomic_DNA"/>
</dbReference>
<keyword evidence="1" id="KW-0378">Hydrolase</keyword>
<dbReference type="PANTHER" id="PTHR31377:SF0">
    <property type="entry name" value="AGMATINE DEIMINASE-RELATED"/>
    <property type="match status" value="1"/>
</dbReference>
<evidence type="ECO:0000256" key="1">
    <source>
        <dbReference type="ARBA" id="ARBA00022801"/>
    </source>
</evidence>
<gene>
    <name evidence="2" type="ORF">Q2362_08545</name>
</gene>
<dbReference type="Proteomes" id="UP001171111">
    <property type="component" value="Unassembled WGS sequence"/>
</dbReference>
<proteinExistence type="predicted"/>
<reference evidence="2 3" key="1">
    <citation type="submission" date="2023-06" db="EMBL/GenBank/DDBJ databases">
        <title>Campylobacter magnum sp. nov., isolated from cecal contents of domestic pigs (Sus scrofa domesticus).</title>
        <authorList>
            <person name="Papic B."/>
            <person name="Gruntar I."/>
        </authorList>
    </citation>
    <scope>NUCLEOTIDE SEQUENCE [LARGE SCALE GENOMIC DNA]</scope>
    <source>
        <strain evidence="3">34484-21</strain>
    </source>
</reference>
<dbReference type="InterPro" id="IPR007466">
    <property type="entry name" value="Peptidyl-Arg-deiminase_porph"/>
</dbReference>
<dbReference type="Gene3D" id="3.75.10.10">
    <property type="entry name" value="L-arginine/glycine Amidinotransferase, Chain A"/>
    <property type="match status" value="1"/>
</dbReference>